<dbReference type="InterPro" id="IPR036097">
    <property type="entry name" value="HisK_dim/P_sf"/>
</dbReference>
<dbReference type="CDD" id="cd00130">
    <property type="entry name" value="PAS"/>
    <property type="match status" value="1"/>
</dbReference>
<dbReference type="SMART" id="SM00387">
    <property type="entry name" value="HATPase_c"/>
    <property type="match status" value="1"/>
</dbReference>
<dbReference type="InterPro" id="IPR004358">
    <property type="entry name" value="Sig_transdc_His_kin-like_C"/>
</dbReference>
<dbReference type="PROSITE" id="PS50109">
    <property type="entry name" value="HIS_KIN"/>
    <property type="match status" value="1"/>
</dbReference>
<accession>A0A1H3A396</accession>
<dbReference type="STRING" id="1007099.SAMN05216287_2562"/>
<dbReference type="InterPro" id="IPR036890">
    <property type="entry name" value="HATPase_C_sf"/>
</dbReference>
<keyword evidence="3 4" id="KW-0597">Phosphoprotein</keyword>
<dbReference type="OrthoDB" id="6973808at2"/>
<dbReference type="Gene3D" id="3.30.450.20">
    <property type="entry name" value="PAS domain"/>
    <property type="match status" value="2"/>
</dbReference>
<dbReference type="SUPFAM" id="SSF55874">
    <property type="entry name" value="ATPase domain of HSP90 chaperone/DNA topoisomerase II/histidine kinase"/>
    <property type="match status" value="1"/>
</dbReference>
<evidence type="ECO:0000256" key="3">
    <source>
        <dbReference type="ARBA" id="ARBA00022553"/>
    </source>
</evidence>
<feature type="modified residue" description="4-aspartylphosphate" evidence="4">
    <location>
        <position position="638"/>
    </location>
</feature>
<dbReference type="PROSITE" id="PS50113">
    <property type="entry name" value="PAC"/>
    <property type="match status" value="2"/>
</dbReference>
<dbReference type="CDD" id="cd00082">
    <property type="entry name" value="HisKA"/>
    <property type="match status" value="1"/>
</dbReference>
<keyword evidence="9" id="KW-1185">Reference proteome</keyword>
<dbReference type="EMBL" id="FNNU01000003">
    <property type="protein sequence ID" value="SDX24260.1"/>
    <property type="molecule type" value="Genomic_DNA"/>
</dbReference>
<dbReference type="InterPro" id="IPR011006">
    <property type="entry name" value="CheY-like_superfamily"/>
</dbReference>
<dbReference type="AlphaFoldDB" id="A0A1H3A396"/>
<feature type="domain" description="Response regulatory" evidence="6">
    <location>
        <begin position="588"/>
        <end position="704"/>
    </location>
</feature>
<dbReference type="NCBIfam" id="TIGR00229">
    <property type="entry name" value="sensory_box"/>
    <property type="match status" value="1"/>
</dbReference>
<reference evidence="9" key="1">
    <citation type="submission" date="2016-10" db="EMBL/GenBank/DDBJ databases">
        <authorList>
            <person name="Varghese N."/>
            <person name="Submissions S."/>
        </authorList>
    </citation>
    <scope>NUCLEOTIDE SEQUENCE [LARGE SCALE GENOMIC DNA]</scope>
    <source>
        <strain evidence="9">NRRL B-59562</strain>
    </source>
</reference>
<evidence type="ECO:0000256" key="1">
    <source>
        <dbReference type="ARBA" id="ARBA00000085"/>
    </source>
</evidence>
<evidence type="ECO:0000259" key="7">
    <source>
        <dbReference type="PROSITE" id="PS50113"/>
    </source>
</evidence>
<dbReference type="InterPro" id="IPR000700">
    <property type="entry name" value="PAS-assoc_C"/>
</dbReference>
<dbReference type="SUPFAM" id="SSF55785">
    <property type="entry name" value="PYP-like sensor domain (PAS domain)"/>
    <property type="match status" value="2"/>
</dbReference>
<evidence type="ECO:0000259" key="5">
    <source>
        <dbReference type="PROSITE" id="PS50109"/>
    </source>
</evidence>
<dbReference type="InterPro" id="IPR013655">
    <property type="entry name" value="PAS_fold_3"/>
</dbReference>
<dbReference type="InterPro" id="IPR035965">
    <property type="entry name" value="PAS-like_dom_sf"/>
</dbReference>
<dbReference type="Pfam" id="PF00512">
    <property type="entry name" value="HisKA"/>
    <property type="match status" value="1"/>
</dbReference>
<name>A0A1H3A396_9PSED</name>
<dbReference type="InterPro" id="IPR001610">
    <property type="entry name" value="PAC"/>
</dbReference>
<dbReference type="GO" id="GO:0000155">
    <property type="term" value="F:phosphorelay sensor kinase activity"/>
    <property type="evidence" value="ECO:0007669"/>
    <property type="project" value="InterPro"/>
</dbReference>
<evidence type="ECO:0000313" key="9">
    <source>
        <dbReference type="Proteomes" id="UP000243778"/>
    </source>
</evidence>
<gene>
    <name evidence="8" type="ORF">SAMN05216287_2562</name>
</gene>
<comment type="catalytic activity">
    <reaction evidence="1">
        <text>ATP + protein L-histidine = ADP + protein N-phospho-L-histidine.</text>
        <dbReference type="EC" id="2.7.13.3"/>
    </reaction>
</comment>
<dbReference type="PRINTS" id="PR00344">
    <property type="entry name" value="BCTRLSENSOR"/>
</dbReference>
<feature type="domain" description="Histidine kinase" evidence="5">
    <location>
        <begin position="345"/>
        <end position="567"/>
    </location>
</feature>
<dbReference type="SUPFAM" id="SSF47384">
    <property type="entry name" value="Homodimeric domain of signal transducing histidine kinase"/>
    <property type="match status" value="1"/>
</dbReference>
<dbReference type="SUPFAM" id="SSF52172">
    <property type="entry name" value="CheY-like"/>
    <property type="match status" value="1"/>
</dbReference>
<dbReference type="Gene3D" id="1.10.287.130">
    <property type="match status" value="1"/>
</dbReference>
<dbReference type="SMART" id="SM00086">
    <property type="entry name" value="PAC"/>
    <property type="match status" value="2"/>
</dbReference>
<proteinExistence type="predicted"/>
<dbReference type="PANTHER" id="PTHR43065">
    <property type="entry name" value="SENSOR HISTIDINE KINASE"/>
    <property type="match status" value="1"/>
</dbReference>
<dbReference type="RefSeq" id="WP_090228663.1">
    <property type="nucleotide sequence ID" value="NZ_FNNU01000003.1"/>
</dbReference>
<dbReference type="Pfam" id="PF00072">
    <property type="entry name" value="Response_reg"/>
    <property type="match status" value="1"/>
</dbReference>
<dbReference type="InterPro" id="IPR001789">
    <property type="entry name" value="Sig_transdc_resp-reg_receiver"/>
</dbReference>
<dbReference type="InterPro" id="IPR000014">
    <property type="entry name" value="PAS"/>
</dbReference>
<dbReference type="Pfam" id="PF08447">
    <property type="entry name" value="PAS_3"/>
    <property type="match status" value="1"/>
</dbReference>
<evidence type="ECO:0000256" key="4">
    <source>
        <dbReference type="PROSITE-ProRule" id="PRU00169"/>
    </source>
</evidence>
<feature type="domain" description="PAC" evidence="7">
    <location>
        <begin position="116"/>
        <end position="169"/>
    </location>
</feature>
<evidence type="ECO:0000259" key="6">
    <source>
        <dbReference type="PROSITE" id="PS50110"/>
    </source>
</evidence>
<evidence type="ECO:0000313" key="8">
    <source>
        <dbReference type="EMBL" id="SDX24260.1"/>
    </source>
</evidence>
<dbReference type="Gene3D" id="3.30.565.10">
    <property type="entry name" value="Histidine kinase-like ATPase, C-terminal domain"/>
    <property type="match status" value="1"/>
</dbReference>
<sequence length="710" mass="78825">MPSPFLSQSHGCQGWRGEMSERIRAFDWSTTELGPLEGWSHSLCNAVQFLLGSPVPLVMLWGRPGYMIYNDAYSVFAGGRHPYLLGSPVELGWPEVAEFNRNVMDTCLAGGTLSYRDKELVLLRHGKPEEVWMDLYYSPVPGDDGAPAGVMAIVVETTERMVSERRRQEAESAYREANERLHLALSSGAVRGLFVWDLETNLLSGDARFARTFLLPVEQVEQGLPNDRAMQMIHPDDFDHLNRQVEQTIALRVPFKAEYRIRQSDGSYQWVLASGRCEFGEQGQPLRFPGVLIDIHERKIAEDELLQLTHQLEQRVEAEVQARSEVEERLRQSQKLEAIGGLTGGVAHDFNNMLQVIAGNLHLLARLEPANERAQRYVQVALGAVDRGAKLSSQLLSFARRQQLQPTQCDPLRIYQGLGELFQRALGETIHLDVQLPRDSWPIYVDRNQLENALLNLAINARDAMQGEGTIRITGENVTLDEAFCAGKQVEPGDYVCLSVCDNGIGMTQEVLEHAFEPFFTTKPEGHSTGLGLSMVFGFVKQSGGHTEIISEHGVGSTVQMYFPRSARNAPDEEPQASDECSACGGETILVVEDDAGVRATAVELLQQLGYRVLTAANGELAQQLLDEGTRVDLIFTDVVMPGRIKSSDLADWARRQMPPVPLLFTSGFTRDVISRNQQLSADTHLLSKPYTPQALESMLRSVLAGRGAG</sequence>
<dbReference type="SMART" id="SM00388">
    <property type="entry name" value="HisKA"/>
    <property type="match status" value="1"/>
</dbReference>
<organism evidence="8 9">
    <name type="scientific">Pseudomonas kuykendallii</name>
    <dbReference type="NCBI Taxonomy" id="1007099"/>
    <lineage>
        <taxon>Bacteria</taxon>
        <taxon>Pseudomonadati</taxon>
        <taxon>Pseudomonadota</taxon>
        <taxon>Gammaproteobacteria</taxon>
        <taxon>Pseudomonadales</taxon>
        <taxon>Pseudomonadaceae</taxon>
        <taxon>Pseudomonas</taxon>
    </lineage>
</organism>
<feature type="domain" description="PAC" evidence="7">
    <location>
        <begin position="255"/>
        <end position="307"/>
    </location>
</feature>
<evidence type="ECO:0000256" key="2">
    <source>
        <dbReference type="ARBA" id="ARBA00012438"/>
    </source>
</evidence>
<dbReference type="InterPro" id="IPR003661">
    <property type="entry name" value="HisK_dim/P_dom"/>
</dbReference>
<dbReference type="PROSITE" id="PS50110">
    <property type="entry name" value="RESPONSE_REGULATORY"/>
    <property type="match status" value="1"/>
</dbReference>
<dbReference type="Gene3D" id="3.40.50.2300">
    <property type="match status" value="1"/>
</dbReference>
<dbReference type="Gene3D" id="2.10.70.100">
    <property type="match status" value="1"/>
</dbReference>
<protein>
    <recommendedName>
        <fullName evidence="2">histidine kinase</fullName>
        <ecNumber evidence="2">2.7.13.3</ecNumber>
    </recommendedName>
</protein>
<dbReference type="Pfam" id="PF02518">
    <property type="entry name" value="HATPase_c"/>
    <property type="match status" value="1"/>
</dbReference>
<dbReference type="EC" id="2.7.13.3" evidence="2"/>
<dbReference type="Proteomes" id="UP000243778">
    <property type="component" value="Unassembled WGS sequence"/>
</dbReference>
<dbReference type="InterPro" id="IPR003594">
    <property type="entry name" value="HATPase_dom"/>
</dbReference>
<dbReference type="InterPro" id="IPR005467">
    <property type="entry name" value="His_kinase_dom"/>
</dbReference>
<dbReference type="SMART" id="SM00448">
    <property type="entry name" value="REC"/>
    <property type="match status" value="1"/>
</dbReference>
<dbReference type="PANTHER" id="PTHR43065:SF49">
    <property type="entry name" value="HISTIDINE KINASE"/>
    <property type="match status" value="1"/>
</dbReference>